<dbReference type="AlphaFoldDB" id="A0A7V5XFH1"/>
<dbReference type="PANTHER" id="PTHR42663:SF6">
    <property type="entry name" value="HYDROLASE C777.06C-RELATED"/>
    <property type="match status" value="1"/>
</dbReference>
<organism evidence="2">
    <name type="scientific">Thermodesulfobacterium geofontis</name>
    <dbReference type="NCBI Taxonomy" id="1295609"/>
    <lineage>
        <taxon>Bacteria</taxon>
        <taxon>Pseudomonadati</taxon>
        <taxon>Thermodesulfobacteriota</taxon>
        <taxon>Thermodesulfobacteria</taxon>
        <taxon>Thermodesulfobacteriales</taxon>
        <taxon>Thermodesulfobacteriaceae</taxon>
        <taxon>Thermodesulfobacterium</taxon>
    </lineage>
</organism>
<accession>A0A7V5XFH1</accession>
<feature type="domain" description="Metallo-beta-lactamase" evidence="1">
    <location>
        <begin position="38"/>
        <end position="218"/>
    </location>
</feature>
<dbReference type="PANTHER" id="PTHR42663">
    <property type="entry name" value="HYDROLASE C777.06C-RELATED-RELATED"/>
    <property type="match status" value="1"/>
</dbReference>
<dbReference type="GO" id="GO:0016787">
    <property type="term" value="F:hydrolase activity"/>
    <property type="evidence" value="ECO:0007669"/>
    <property type="project" value="UniProtKB-KW"/>
</dbReference>
<dbReference type="Gene3D" id="3.60.15.10">
    <property type="entry name" value="Ribonuclease Z/Hydroxyacylglutathione hydrolase-like"/>
    <property type="match status" value="1"/>
</dbReference>
<name>A0A7V5XFH1_9BACT</name>
<keyword evidence="2" id="KW-0378">Hydrolase</keyword>
<dbReference type="InterPro" id="IPR036866">
    <property type="entry name" value="RibonucZ/Hydroxyglut_hydro"/>
</dbReference>
<evidence type="ECO:0000259" key="1">
    <source>
        <dbReference type="Pfam" id="PF12706"/>
    </source>
</evidence>
<proteinExistence type="predicted"/>
<dbReference type="CDD" id="cd07741">
    <property type="entry name" value="metallo-hydrolase-like_MBL-fold"/>
    <property type="match status" value="1"/>
</dbReference>
<dbReference type="InterPro" id="IPR001279">
    <property type="entry name" value="Metallo-B-lactamas"/>
</dbReference>
<dbReference type="SUPFAM" id="SSF56281">
    <property type="entry name" value="Metallo-hydrolase/oxidoreductase"/>
    <property type="match status" value="1"/>
</dbReference>
<dbReference type="EMBL" id="DRWR01000013">
    <property type="protein sequence ID" value="HHQ15323.1"/>
    <property type="molecule type" value="Genomic_DNA"/>
</dbReference>
<reference evidence="2" key="1">
    <citation type="journal article" date="2020" name="mSystems">
        <title>Genome- and Community-Level Interaction Insights into Carbon Utilization and Element Cycling Functions of Hydrothermarchaeota in Hydrothermal Sediment.</title>
        <authorList>
            <person name="Zhou Z."/>
            <person name="Liu Y."/>
            <person name="Xu W."/>
            <person name="Pan J."/>
            <person name="Luo Z.H."/>
            <person name="Li M."/>
        </authorList>
    </citation>
    <scope>NUCLEOTIDE SEQUENCE [LARGE SCALE GENOMIC DNA]</scope>
    <source>
        <strain evidence="2">SpSt-106</strain>
    </source>
</reference>
<evidence type="ECO:0000313" key="2">
    <source>
        <dbReference type="EMBL" id="HHQ15323.1"/>
    </source>
</evidence>
<comment type="caution">
    <text evidence="2">The sequence shown here is derived from an EMBL/GenBank/DDBJ whole genome shotgun (WGS) entry which is preliminary data.</text>
</comment>
<gene>
    <name evidence="2" type="ORF">ENM15_00625</name>
</gene>
<protein>
    <submittedName>
        <fullName evidence="2">MBL fold metallo-hydrolase</fullName>
    </submittedName>
</protein>
<dbReference type="Pfam" id="PF12706">
    <property type="entry name" value="Lactamase_B_2"/>
    <property type="match status" value="1"/>
</dbReference>
<sequence>MSFVSEIIFLGTAGARYVVAKQLRASAGTVININDSYLLLDPGPGTLVYLAKRKIPIEKIETIIVSHQHLDHSADLNIIVDAVTEGGFKKRGTLFLTESALKEGILLSYLQSYLKKIEILKPNTFYENFPFKFSTTCLLKHTAENYGLLFHLPEDKVIGFITDTAYFEKLEDEFASSNILVIYTVRYTPKEGVLHLSISDVKKILSKIKPEEVILTHFGMTMLKVNPFKVAQELSDEFGLKIRACYDGMSVKI</sequence>